<evidence type="ECO:0000313" key="2">
    <source>
        <dbReference type="EMBL" id="KAG7160211.1"/>
    </source>
</evidence>
<evidence type="ECO:0000256" key="1">
    <source>
        <dbReference type="SAM" id="SignalP"/>
    </source>
</evidence>
<dbReference type="AlphaFoldDB" id="A0A8J5JQ21"/>
<reference evidence="2" key="1">
    <citation type="journal article" date="2021" name="Sci. Adv.">
        <title>The American lobster genome reveals insights on longevity, neural, and immune adaptations.</title>
        <authorList>
            <person name="Polinski J.M."/>
            <person name="Zimin A.V."/>
            <person name="Clark K.F."/>
            <person name="Kohn A.B."/>
            <person name="Sadowski N."/>
            <person name="Timp W."/>
            <person name="Ptitsyn A."/>
            <person name="Khanna P."/>
            <person name="Romanova D.Y."/>
            <person name="Williams P."/>
            <person name="Greenwood S.J."/>
            <person name="Moroz L.L."/>
            <person name="Walt D.R."/>
            <person name="Bodnar A.G."/>
        </authorList>
    </citation>
    <scope>NUCLEOTIDE SEQUENCE</scope>
    <source>
        <strain evidence="2">GMGI-L3</strain>
    </source>
</reference>
<sequence>MRATAYVTSLACILILLLCLTPSSGRPSMELEDTGSSHLRRVVRQTRFFKQRMFFAGGVRARRPSSGAVVRCRRCRRPRIRKG</sequence>
<evidence type="ECO:0008006" key="4">
    <source>
        <dbReference type="Google" id="ProtNLM"/>
    </source>
</evidence>
<proteinExistence type="predicted"/>
<gene>
    <name evidence="2" type="ORF">Hamer_G012757</name>
</gene>
<protein>
    <recommendedName>
        <fullName evidence="4">Secreted protein</fullName>
    </recommendedName>
</protein>
<feature type="chain" id="PRO_5035147947" description="Secreted protein" evidence="1">
    <location>
        <begin position="26"/>
        <end position="83"/>
    </location>
</feature>
<feature type="signal peptide" evidence="1">
    <location>
        <begin position="1"/>
        <end position="25"/>
    </location>
</feature>
<comment type="caution">
    <text evidence="2">The sequence shown here is derived from an EMBL/GenBank/DDBJ whole genome shotgun (WGS) entry which is preliminary data.</text>
</comment>
<keyword evidence="3" id="KW-1185">Reference proteome</keyword>
<name>A0A8J5JQ21_HOMAM</name>
<keyword evidence="1" id="KW-0732">Signal</keyword>
<dbReference type="EMBL" id="JAHLQT010031643">
    <property type="protein sequence ID" value="KAG7160211.1"/>
    <property type="molecule type" value="Genomic_DNA"/>
</dbReference>
<organism evidence="2 3">
    <name type="scientific">Homarus americanus</name>
    <name type="common">American lobster</name>
    <dbReference type="NCBI Taxonomy" id="6706"/>
    <lineage>
        <taxon>Eukaryota</taxon>
        <taxon>Metazoa</taxon>
        <taxon>Ecdysozoa</taxon>
        <taxon>Arthropoda</taxon>
        <taxon>Crustacea</taxon>
        <taxon>Multicrustacea</taxon>
        <taxon>Malacostraca</taxon>
        <taxon>Eumalacostraca</taxon>
        <taxon>Eucarida</taxon>
        <taxon>Decapoda</taxon>
        <taxon>Pleocyemata</taxon>
        <taxon>Astacidea</taxon>
        <taxon>Nephropoidea</taxon>
        <taxon>Nephropidae</taxon>
        <taxon>Homarus</taxon>
    </lineage>
</organism>
<dbReference type="Proteomes" id="UP000747542">
    <property type="component" value="Unassembled WGS sequence"/>
</dbReference>
<accession>A0A8J5JQ21</accession>
<evidence type="ECO:0000313" key="3">
    <source>
        <dbReference type="Proteomes" id="UP000747542"/>
    </source>
</evidence>